<evidence type="ECO:0000256" key="3">
    <source>
        <dbReference type="ARBA" id="ARBA00012744"/>
    </source>
</evidence>
<dbReference type="GO" id="GO:0008810">
    <property type="term" value="F:cellulase activity"/>
    <property type="evidence" value="ECO:0007669"/>
    <property type="project" value="InterPro"/>
</dbReference>
<dbReference type="STRING" id="76728.AQ490_15780"/>
<feature type="domain" description="CBM11" evidence="12">
    <location>
        <begin position="73"/>
        <end position="257"/>
    </location>
</feature>
<evidence type="ECO:0000256" key="5">
    <source>
        <dbReference type="ARBA" id="ARBA00022737"/>
    </source>
</evidence>
<dbReference type="GO" id="GO:0030245">
    <property type="term" value="P:cellulose catabolic process"/>
    <property type="evidence" value="ECO:0007669"/>
    <property type="project" value="InterPro"/>
</dbReference>
<feature type="domain" description="Calx-beta" evidence="11">
    <location>
        <begin position="266"/>
        <end position="332"/>
    </location>
</feature>
<dbReference type="Gene3D" id="2.60.120.430">
    <property type="entry name" value="Galactose-binding lectin"/>
    <property type="match status" value="1"/>
</dbReference>
<evidence type="ECO:0000256" key="8">
    <source>
        <dbReference type="ARBA" id="ARBA00023295"/>
    </source>
</evidence>
<dbReference type="PANTHER" id="PTHR30620:SF16">
    <property type="entry name" value="LYSOSOMAL BETA GLUCOSIDASE"/>
    <property type="match status" value="1"/>
</dbReference>
<dbReference type="EMBL" id="LLZU01000005">
    <property type="protein sequence ID" value="KRV50747.1"/>
    <property type="molecule type" value="Genomic_DNA"/>
</dbReference>
<dbReference type="SUPFAM" id="SSF52279">
    <property type="entry name" value="Beta-D-glucan exohydrolase, C-terminal domain"/>
    <property type="match status" value="1"/>
</dbReference>
<comment type="similarity">
    <text evidence="2">Belongs to the glycosyl hydrolase 3 family.</text>
</comment>
<dbReference type="PRINTS" id="PR00133">
    <property type="entry name" value="GLHYDRLASE3"/>
</dbReference>
<keyword evidence="5" id="KW-0677">Repeat</keyword>
<dbReference type="Gene3D" id="3.20.20.300">
    <property type="entry name" value="Glycoside hydrolase, family 3, N-terminal domain"/>
    <property type="match status" value="1"/>
</dbReference>
<dbReference type="Proteomes" id="UP000050867">
    <property type="component" value="Unassembled WGS sequence"/>
</dbReference>
<gene>
    <name evidence="13" type="ORF">AQ490_15780</name>
</gene>
<dbReference type="SUPFAM" id="SSF51445">
    <property type="entry name" value="(Trans)glycosidases"/>
    <property type="match status" value="1"/>
</dbReference>
<evidence type="ECO:0000313" key="14">
    <source>
        <dbReference type="Proteomes" id="UP000050867"/>
    </source>
</evidence>
<dbReference type="RefSeq" id="WP_026219749.1">
    <property type="nucleotide sequence ID" value="NZ_LLZU01000005.1"/>
</dbReference>
<evidence type="ECO:0000256" key="6">
    <source>
        <dbReference type="ARBA" id="ARBA00022801"/>
    </source>
</evidence>
<dbReference type="PANTHER" id="PTHR30620">
    <property type="entry name" value="PERIPLASMIC BETA-GLUCOSIDASE-RELATED"/>
    <property type="match status" value="1"/>
</dbReference>
<protein>
    <recommendedName>
        <fullName evidence="3">beta-glucosidase</fullName>
        <ecNumber evidence="3">3.2.1.21</ecNumber>
    </recommendedName>
</protein>
<reference evidence="13 14" key="1">
    <citation type="submission" date="2015-10" db="EMBL/GenBank/DDBJ databases">
        <title>Draft genome sequence of pyrrolomycin-producing Streptomyces vitaminophilus.</title>
        <authorList>
            <person name="Graham D.E."/>
            <person name="Mahan K.M."/>
            <person name="Klingeman D.M."/>
            <person name="Hettich R.L."/>
            <person name="Parry R.J."/>
        </authorList>
    </citation>
    <scope>NUCLEOTIDE SEQUENCE [LARGE SCALE GENOMIC DNA]</scope>
    <source>
        <strain evidence="13 14">ATCC 31673</strain>
    </source>
</reference>
<dbReference type="Gene3D" id="2.60.40.2030">
    <property type="match status" value="1"/>
</dbReference>
<dbReference type="InterPro" id="IPR001764">
    <property type="entry name" value="Glyco_hydro_3_N"/>
</dbReference>
<evidence type="ECO:0000313" key="13">
    <source>
        <dbReference type="EMBL" id="KRV50747.1"/>
    </source>
</evidence>
<keyword evidence="6 13" id="KW-0378">Hydrolase</keyword>
<dbReference type="InterPro" id="IPR038081">
    <property type="entry name" value="CalX-like_sf"/>
</dbReference>
<feature type="domain" description="Glycoside hydrolase family 3 C-terminal" evidence="10">
    <location>
        <begin position="771"/>
        <end position="972"/>
    </location>
</feature>
<dbReference type="InterPro" id="IPR005087">
    <property type="entry name" value="CBM11"/>
</dbReference>
<dbReference type="GO" id="GO:0007154">
    <property type="term" value="P:cell communication"/>
    <property type="evidence" value="ECO:0007669"/>
    <property type="project" value="InterPro"/>
</dbReference>
<evidence type="ECO:0000259" key="10">
    <source>
        <dbReference type="Pfam" id="PF01915"/>
    </source>
</evidence>
<evidence type="ECO:0000259" key="12">
    <source>
        <dbReference type="Pfam" id="PF03425"/>
    </source>
</evidence>
<accession>A0A0T6LXA9</accession>
<dbReference type="InterPro" id="IPR003644">
    <property type="entry name" value="Calx_beta"/>
</dbReference>
<feature type="domain" description="Glycoside hydrolase family 3 N-terminal" evidence="9">
    <location>
        <begin position="400"/>
        <end position="732"/>
    </location>
</feature>
<dbReference type="AlphaFoldDB" id="A0A0T6LXA9"/>
<proteinExistence type="inferred from homology"/>
<evidence type="ECO:0000259" key="9">
    <source>
        <dbReference type="Pfam" id="PF00933"/>
    </source>
</evidence>
<keyword evidence="14" id="KW-1185">Reference proteome</keyword>
<evidence type="ECO:0000256" key="2">
    <source>
        <dbReference type="ARBA" id="ARBA00005336"/>
    </source>
</evidence>
<dbReference type="eggNOG" id="COG1472">
    <property type="taxonomic scope" value="Bacteria"/>
</dbReference>
<dbReference type="Gene3D" id="3.40.50.1700">
    <property type="entry name" value="Glycoside hydrolase family 3 C-terminal domain"/>
    <property type="match status" value="1"/>
</dbReference>
<dbReference type="SUPFAM" id="SSF141072">
    <property type="entry name" value="CalX-like"/>
    <property type="match status" value="1"/>
</dbReference>
<dbReference type="InterPro" id="IPR008979">
    <property type="entry name" value="Galactose-bd-like_sf"/>
</dbReference>
<organism evidence="13 14">
    <name type="scientific">Wenjunlia vitaminophila</name>
    <name type="common">Streptomyces vitaminophilus</name>
    <dbReference type="NCBI Taxonomy" id="76728"/>
    <lineage>
        <taxon>Bacteria</taxon>
        <taxon>Bacillati</taxon>
        <taxon>Actinomycetota</taxon>
        <taxon>Actinomycetes</taxon>
        <taxon>Kitasatosporales</taxon>
        <taxon>Streptomycetaceae</taxon>
        <taxon>Wenjunlia</taxon>
    </lineage>
</organism>
<dbReference type="SUPFAM" id="SSF49785">
    <property type="entry name" value="Galactose-binding domain-like"/>
    <property type="match status" value="1"/>
</dbReference>
<evidence type="ECO:0000256" key="4">
    <source>
        <dbReference type="ARBA" id="ARBA00022729"/>
    </source>
</evidence>
<dbReference type="InterPro" id="IPR002772">
    <property type="entry name" value="Glyco_hydro_3_C"/>
</dbReference>
<dbReference type="Pfam" id="PF03160">
    <property type="entry name" value="Calx-beta"/>
    <property type="match status" value="1"/>
</dbReference>
<dbReference type="Pfam" id="PF01915">
    <property type="entry name" value="Glyco_hydro_3_C"/>
    <property type="match status" value="1"/>
</dbReference>
<dbReference type="GO" id="GO:0008422">
    <property type="term" value="F:beta-glucosidase activity"/>
    <property type="evidence" value="ECO:0007669"/>
    <property type="project" value="UniProtKB-EC"/>
</dbReference>
<dbReference type="InterPro" id="IPR017853">
    <property type="entry name" value="GH"/>
</dbReference>
<comment type="catalytic activity">
    <reaction evidence="1">
        <text>Hydrolysis of terminal, non-reducing beta-D-glucosyl residues with release of beta-D-glucose.</text>
        <dbReference type="EC" id="3.2.1.21"/>
    </reaction>
</comment>
<keyword evidence="4" id="KW-0732">Signal</keyword>
<dbReference type="Pfam" id="PF00933">
    <property type="entry name" value="Glyco_hydro_3"/>
    <property type="match status" value="1"/>
</dbReference>
<evidence type="ECO:0000256" key="7">
    <source>
        <dbReference type="ARBA" id="ARBA00022837"/>
    </source>
</evidence>
<dbReference type="GO" id="GO:0016020">
    <property type="term" value="C:membrane"/>
    <property type="evidence" value="ECO:0007669"/>
    <property type="project" value="InterPro"/>
</dbReference>
<sequence>MTPREGRRSKSGARRGAVLAAAVLVAGLVPLGVGGAPATAGGSVVAAGPVIAGDPSTMDGPLAVEEPAAAGVAPPRLLDGFEGETPFATPPAAGIYPWGAHTRDRPTLSLQRRADAPEGHAVLHGRYEISTRGGFTRNVSNDDAPQDWSTHRGLRFWWYGQNDVPLPAGTGKRIRIDIKDGGADAEASELWTTSFTDDWQGWHLVEIPFSTLRYRTDYQPVGGIDQILDLTRVWGYAVTLPSGGKAQFAMDGVALYGTPDPELRASVRTDAAVYPVNEGDTAKVRISLVTAGHRPLAKPVTVRYETGGGSAQDGSDYTPVSGSFTFPVGASSGSSRTVTVRTAGNGRAETAETVPFTMRVHGARPPADQPKIAINAHDLPYLDPGRPVGERVKDLLSRMTLEEKVGQMTQAERSALRSQDDISTYALGSLLSGGGSAPTPNNPQGWARMVNSYQLRAQQTRLQVPLLYGADAVHGHNNLHGATIMPHNIGLGATRDPALVQRTGEVTARETRATGVAWTFAPCLCVVRDDRWGRSYESFGEDPALVESMETVIQGLQGRVDGRDLADGDRVLATAKHYVGDGGTVYGSSTTGSYTIDQGVTTVTRDVLRRVHLAPYAEAVRRGVGTVMPSFSSVDLTDDGKGPVKMHGNDELINGELKGRMGFPGLVVSDWQGIDQLPGDYPSDVRTSINAGLDMIMVPDAYQEFVRTLLDEVRAGRVDEARIDDAVSRILRTKFQLGLFEKPYADTTHADTIGSAQHRAVARQAVAGSQVLLKNRGGLLPLPADSKVYLAGSNADDLGNQAGGWTVTWQGGSGRTTVGTTIREGIHQVAPRASVTYSKDASAPTRGHDVGVVVVGETPYAEGIGDVGNEHDMWLGKADQRAVDTVCGAMKCVVLVVSGRPQLLGDQLRSIDALVASWLPGTEGAGVADVLFGRRPFTGRNPVSWPRTIDQQPINVGDERYDPEFPYGWGLTTEHQVRAALSQAGVGRRALAVRDWDRHPRQVFRSLWRAAAILQHTPHSWRERNAVVGAARHLAQRAVVAHDAQSATAKLTADAEHRLLTGDVVGAVSLLAEAHRTAVG</sequence>
<dbReference type="Pfam" id="PF03425">
    <property type="entry name" value="CBM_11"/>
    <property type="match status" value="1"/>
</dbReference>
<dbReference type="InterPro" id="IPR036881">
    <property type="entry name" value="Glyco_hydro_3_C_sf"/>
</dbReference>
<keyword evidence="8" id="KW-0326">Glycosidase</keyword>
<dbReference type="InterPro" id="IPR051915">
    <property type="entry name" value="Cellulose_Degrad_GH3"/>
</dbReference>
<evidence type="ECO:0000259" key="11">
    <source>
        <dbReference type="Pfam" id="PF03160"/>
    </source>
</evidence>
<keyword evidence="7" id="KW-0106">Calcium</keyword>
<dbReference type="InterPro" id="IPR036962">
    <property type="entry name" value="Glyco_hydro_3_N_sf"/>
</dbReference>
<name>A0A0T6LXA9_WENVI</name>
<comment type="caution">
    <text evidence="13">The sequence shown here is derived from an EMBL/GenBank/DDBJ whole genome shotgun (WGS) entry which is preliminary data.</text>
</comment>
<dbReference type="EC" id="3.2.1.21" evidence="3"/>
<evidence type="ECO:0000256" key="1">
    <source>
        <dbReference type="ARBA" id="ARBA00000448"/>
    </source>
</evidence>